<dbReference type="InterPro" id="IPR002156">
    <property type="entry name" value="RNaseH_domain"/>
</dbReference>
<evidence type="ECO:0000313" key="2">
    <source>
        <dbReference type="EMBL" id="ACK65389.1"/>
    </source>
</evidence>
<dbReference type="OrthoDB" id="421148at2"/>
<protein>
    <recommendedName>
        <fullName evidence="1">RNase H type-1 domain-containing protein</fullName>
    </recommendedName>
</protein>
<dbReference type="KEGG" id="cyp:PCC8801_1325"/>
<dbReference type="PANTHER" id="PTHR46387:SF2">
    <property type="entry name" value="RIBONUCLEASE HI"/>
    <property type="match status" value="1"/>
</dbReference>
<dbReference type="SUPFAM" id="SSF53098">
    <property type="entry name" value="Ribonuclease H-like"/>
    <property type="match status" value="1"/>
</dbReference>
<dbReference type="RefSeq" id="WP_012594663.1">
    <property type="nucleotide sequence ID" value="NC_011726.1"/>
</dbReference>
<evidence type="ECO:0000259" key="1">
    <source>
        <dbReference type="PROSITE" id="PS50879"/>
    </source>
</evidence>
<name>B7K3P7_RIPO1</name>
<gene>
    <name evidence="2" type="ordered locus">PCC8801_1325</name>
</gene>
<feature type="domain" description="RNase H type-1" evidence="1">
    <location>
        <begin position="12"/>
        <end position="149"/>
    </location>
</feature>
<dbReference type="Proteomes" id="UP000008204">
    <property type="component" value="Chromosome"/>
</dbReference>
<organism evidence="2 3">
    <name type="scientific">Rippkaea orientalis (strain PCC 8801 / RF-1)</name>
    <name type="common">Cyanothece sp. (strain PCC 8801)</name>
    <dbReference type="NCBI Taxonomy" id="41431"/>
    <lineage>
        <taxon>Bacteria</taxon>
        <taxon>Bacillati</taxon>
        <taxon>Cyanobacteriota</taxon>
        <taxon>Cyanophyceae</taxon>
        <taxon>Oscillatoriophycideae</taxon>
        <taxon>Chroococcales</taxon>
        <taxon>Aphanothecaceae</taxon>
        <taxon>Rippkaea</taxon>
        <taxon>Rippkaea orientalis</taxon>
    </lineage>
</organism>
<dbReference type="HOGENOM" id="CLU_686465_0_0_3"/>
<dbReference type="EMBL" id="CP001287">
    <property type="protein sequence ID" value="ACK65389.1"/>
    <property type="molecule type" value="Genomic_DNA"/>
</dbReference>
<dbReference type="InterPro" id="IPR036397">
    <property type="entry name" value="RNaseH_sf"/>
</dbReference>
<accession>B7K3P7</accession>
<dbReference type="PANTHER" id="PTHR46387">
    <property type="entry name" value="POLYNUCLEOTIDYL TRANSFERASE, RIBONUCLEASE H-LIKE SUPERFAMILY PROTEIN"/>
    <property type="match status" value="1"/>
</dbReference>
<dbReference type="InterPro" id="IPR012337">
    <property type="entry name" value="RNaseH-like_sf"/>
</dbReference>
<dbReference type="AlphaFoldDB" id="B7K3P7"/>
<dbReference type="GO" id="GO:0003676">
    <property type="term" value="F:nucleic acid binding"/>
    <property type="evidence" value="ECO:0007669"/>
    <property type="project" value="InterPro"/>
</dbReference>
<dbReference type="CDD" id="cd09279">
    <property type="entry name" value="RNase_HI_like"/>
    <property type="match status" value="1"/>
</dbReference>
<reference evidence="3" key="1">
    <citation type="journal article" date="2011" name="MBio">
        <title>Novel metabolic attributes of the genus Cyanothece, comprising a group of unicellular nitrogen-fixing Cyanobacteria.</title>
        <authorList>
            <person name="Bandyopadhyay A."/>
            <person name="Elvitigala T."/>
            <person name="Welsh E."/>
            <person name="Stockel J."/>
            <person name="Liberton M."/>
            <person name="Min H."/>
            <person name="Sherman L.A."/>
            <person name="Pakrasi H.B."/>
        </authorList>
    </citation>
    <scope>NUCLEOTIDE SEQUENCE [LARGE SCALE GENOMIC DNA]</scope>
    <source>
        <strain evidence="3">PCC 8801</strain>
    </source>
</reference>
<dbReference type="PROSITE" id="PS50879">
    <property type="entry name" value="RNASE_H_1"/>
    <property type="match status" value="1"/>
</dbReference>
<dbReference type="Gene3D" id="3.30.420.10">
    <property type="entry name" value="Ribonuclease H-like superfamily/Ribonuclease H"/>
    <property type="match status" value="1"/>
</dbReference>
<dbReference type="Pfam" id="PF13456">
    <property type="entry name" value="RVT_3"/>
    <property type="match status" value="1"/>
</dbReference>
<proteinExistence type="predicted"/>
<sequence length="417" mass="46954">MSNDQNSQLIIAKNTPIMFFDGESQGKSEEGAAAAVLLISDGRKYAVSQLVSCESDDEAEYMGLIIGLKKAQKLGMTSLKIKGDSEVVFNQVNGLKPVREDRLIRLYRKVIKLMQGFERISLEWITPENNRMARSVVQRCIQDALNKPSSSTNTAQAITKLIEKGVNCQDQDYHQLTASPDQWTHQSLSQLRENIPLEVRDAIALQWQGGEENLAQMYRWYLRGLPPEMASRKVNLEYKTNPSIVEKLPWEEALIVSPSSQTPVPETEDLLVSLVSNIDIDFDPLEHFLSHSIILEPTESFPEQDTRLQTSPDPLEILILEKPPETNQSIELIDFAEINLDEMQPLEELLGESLLSHETDLSKDTLPSKSTITEIIEMIHHLSMVEKQALAEELVTFPELINLILKAIADKVSQGKP</sequence>
<evidence type="ECO:0000313" key="3">
    <source>
        <dbReference type="Proteomes" id="UP000008204"/>
    </source>
</evidence>
<dbReference type="GO" id="GO:0004523">
    <property type="term" value="F:RNA-DNA hybrid ribonuclease activity"/>
    <property type="evidence" value="ECO:0007669"/>
    <property type="project" value="InterPro"/>
</dbReference>
<dbReference type="STRING" id="41431.PCC8801_1325"/>
<keyword evidence="3" id="KW-1185">Reference proteome</keyword>
<dbReference type="eggNOG" id="COG0328">
    <property type="taxonomic scope" value="Bacteria"/>
</dbReference>